<evidence type="ECO:0000313" key="4">
    <source>
        <dbReference type="Proteomes" id="UP000279029"/>
    </source>
</evidence>
<dbReference type="NCBIfam" id="TIGR01730">
    <property type="entry name" value="RND_mfp"/>
    <property type="match status" value="1"/>
</dbReference>
<dbReference type="Gene3D" id="1.10.287.470">
    <property type="entry name" value="Helix hairpin bin"/>
    <property type="match status" value="1"/>
</dbReference>
<dbReference type="Gene3D" id="2.40.50.100">
    <property type="match status" value="1"/>
</dbReference>
<dbReference type="Proteomes" id="UP000279029">
    <property type="component" value="Chromosome"/>
</dbReference>
<dbReference type="PANTHER" id="PTHR30469:SF33">
    <property type="entry name" value="SLR1207 PROTEIN"/>
    <property type="match status" value="1"/>
</dbReference>
<proteinExistence type="inferred from homology"/>
<feature type="coiled-coil region" evidence="2">
    <location>
        <begin position="25"/>
        <end position="83"/>
    </location>
</feature>
<dbReference type="OrthoDB" id="1883197at2"/>
<comment type="similarity">
    <text evidence="1">Belongs to the membrane fusion protein (MFP) (TC 8.A.1) family.</text>
</comment>
<dbReference type="InterPro" id="IPR006143">
    <property type="entry name" value="RND_pump_MFP"/>
</dbReference>
<evidence type="ECO:0000256" key="2">
    <source>
        <dbReference type="SAM" id="Coils"/>
    </source>
</evidence>
<dbReference type="PANTHER" id="PTHR30469">
    <property type="entry name" value="MULTIDRUG RESISTANCE PROTEIN MDTA"/>
    <property type="match status" value="1"/>
</dbReference>
<reference evidence="3 4" key="1">
    <citation type="submission" date="2018-09" db="EMBL/GenBank/DDBJ databases">
        <authorList>
            <person name="Postec A."/>
        </authorList>
    </citation>
    <scope>NUCLEOTIDE SEQUENCE [LARGE SCALE GENOMIC DNA]</scope>
    <source>
        <strain evidence="3">70B-A</strain>
    </source>
</reference>
<dbReference type="KEGG" id="cbar:PATL70BA_2067"/>
<evidence type="ECO:0000313" key="3">
    <source>
        <dbReference type="EMBL" id="VDN47950.1"/>
    </source>
</evidence>
<dbReference type="AlphaFoldDB" id="A0A3P7P342"/>
<keyword evidence="4" id="KW-1185">Reference proteome</keyword>
<sequence>MSQLMDRIEETKILVDEGISPRSELEDLIEQQAQLAQSMKTTEARQKAIANPIYSASELAASVDAAKDSLRRQEEDLEKYIIESPIAGVLLESYVKEGELVGPGQNIMKIASDTRKFVVVAMDERYLSNITLDQEATLVTDQYRVKGRIEEIAPAINRETGTVDIKVEILENLEAFLQNMTLRVDLATVTFDNALVIPGQYLVEEDGLKVYVQNEDKQAIAIDVEVYNKNLPTVYVTSGLEKGMTILDPEGLEEGMTVELKAEGVDGP</sequence>
<dbReference type="SUPFAM" id="SSF111369">
    <property type="entry name" value="HlyD-like secretion proteins"/>
    <property type="match status" value="1"/>
</dbReference>
<dbReference type="Gene3D" id="2.40.420.20">
    <property type="match status" value="1"/>
</dbReference>
<evidence type="ECO:0000256" key="1">
    <source>
        <dbReference type="ARBA" id="ARBA00009477"/>
    </source>
</evidence>
<dbReference type="EMBL" id="LR130778">
    <property type="protein sequence ID" value="VDN47950.1"/>
    <property type="molecule type" value="Genomic_DNA"/>
</dbReference>
<keyword evidence="2" id="KW-0175">Coiled coil</keyword>
<organism evidence="3 4">
    <name type="scientific">Petrocella atlantisensis</name>
    <dbReference type="NCBI Taxonomy" id="2173034"/>
    <lineage>
        <taxon>Bacteria</taxon>
        <taxon>Bacillati</taxon>
        <taxon>Bacillota</taxon>
        <taxon>Clostridia</taxon>
        <taxon>Lachnospirales</taxon>
        <taxon>Vallitaleaceae</taxon>
        <taxon>Petrocella</taxon>
    </lineage>
</organism>
<dbReference type="Gene3D" id="2.40.30.170">
    <property type="match status" value="1"/>
</dbReference>
<dbReference type="GO" id="GO:0015562">
    <property type="term" value="F:efflux transmembrane transporter activity"/>
    <property type="evidence" value="ECO:0007669"/>
    <property type="project" value="TreeGrafter"/>
</dbReference>
<name>A0A3P7P342_9FIRM</name>
<gene>
    <name evidence="3" type="ORF">PATL70BA_2067</name>
</gene>
<accession>A0A3P7P342</accession>
<dbReference type="RefSeq" id="WP_125137174.1">
    <property type="nucleotide sequence ID" value="NZ_LR130778.1"/>
</dbReference>
<protein>
    <submittedName>
        <fullName evidence="3">Uncharacterized protein</fullName>
    </submittedName>
</protein>
<dbReference type="GO" id="GO:1990281">
    <property type="term" value="C:efflux pump complex"/>
    <property type="evidence" value="ECO:0007669"/>
    <property type="project" value="TreeGrafter"/>
</dbReference>